<keyword evidence="1" id="KW-0732">Signal</keyword>
<dbReference type="Pfam" id="PF01395">
    <property type="entry name" value="PBP_GOBP"/>
    <property type="match status" value="1"/>
</dbReference>
<organism evidence="2 3">
    <name type="scientific">Aquatica leii</name>
    <dbReference type="NCBI Taxonomy" id="1421715"/>
    <lineage>
        <taxon>Eukaryota</taxon>
        <taxon>Metazoa</taxon>
        <taxon>Ecdysozoa</taxon>
        <taxon>Arthropoda</taxon>
        <taxon>Hexapoda</taxon>
        <taxon>Insecta</taxon>
        <taxon>Pterygota</taxon>
        <taxon>Neoptera</taxon>
        <taxon>Endopterygota</taxon>
        <taxon>Coleoptera</taxon>
        <taxon>Polyphaga</taxon>
        <taxon>Elateriformia</taxon>
        <taxon>Elateroidea</taxon>
        <taxon>Lampyridae</taxon>
        <taxon>Luciolinae</taxon>
        <taxon>Aquatica</taxon>
    </lineage>
</organism>
<reference evidence="3" key="1">
    <citation type="submission" date="2023-01" db="EMBL/GenBank/DDBJ databases">
        <title>Key to firefly adult light organ development and bioluminescence: homeobox transcription factors regulate luciferase expression and transportation to peroxisome.</title>
        <authorList>
            <person name="Fu X."/>
        </authorList>
    </citation>
    <scope>NUCLEOTIDE SEQUENCE [LARGE SCALE GENOMIC DNA]</scope>
</reference>
<dbReference type="EMBL" id="JARPUR010000001">
    <property type="protein sequence ID" value="KAK4883743.1"/>
    <property type="molecule type" value="Genomic_DNA"/>
</dbReference>
<dbReference type="Proteomes" id="UP001353858">
    <property type="component" value="Unassembled WGS sequence"/>
</dbReference>
<accession>A0AAN7QLS9</accession>
<feature type="chain" id="PRO_5042884503" evidence="1">
    <location>
        <begin position="20"/>
        <end position="105"/>
    </location>
</feature>
<evidence type="ECO:0000313" key="3">
    <source>
        <dbReference type="Proteomes" id="UP001353858"/>
    </source>
</evidence>
<dbReference type="GO" id="GO:0005549">
    <property type="term" value="F:odorant binding"/>
    <property type="evidence" value="ECO:0007669"/>
    <property type="project" value="InterPro"/>
</dbReference>
<feature type="signal peptide" evidence="1">
    <location>
        <begin position="1"/>
        <end position="19"/>
    </location>
</feature>
<name>A0AAN7QLS9_9COLE</name>
<gene>
    <name evidence="2" type="ORF">RN001_000014</name>
</gene>
<dbReference type="InterPro" id="IPR036728">
    <property type="entry name" value="PBP_GOBP_sf"/>
</dbReference>
<dbReference type="InterPro" id="IPR006170">
    <property type="entry name" value="PBP/GOBP"/>
</dbReference>
<protein>
    <submittedName>
        <fullName evidence="2">Uncharacterized protein</fullName>
    </submittedName>
</protein>
<dbReference type="Gene3D" id="1.10.238.20">
    <property type="entry name" value="Pheromone/general odorant binding protein domain"/>
    <property type="match status" value="1"/>
</dbReference>
<evidence type="ECO:0000313" key="2">
    <source>
        <dbReference type="EMBL" id="KAK4883743.1"/>
    </source>
</evidence>
<dbReference type="SUPFAM" id="SSF47565">
    <property type="entry name" value="Insect pheromone/odorant-binding proteins"/>
    <property type="match status" value="1"/>
</dbReference>
<comment type="caution">
    <text evidence="2">The sequence shown here is derived from an EMBL/GenBank/DDBJ whole genome shotgun (WGS) entry which is preliminary data.</text>
</comment>
<dbReference type="AlphaFoldDB" id="A0AAN7QLS9"/>
<keyword evidence="3" id="KW-1185">Reference proteome</keyword>
<evidence type="ECO:0000256" key="1">
    <source>
        <dbReference type="SAM" id="SignalP"/>
    </source>
</evidence>
<proteinExistence type="predicted"/>
<sequence length="105" mass="12349">MRSSTSYFVLFICVAQVLCFYEIPDEVFDKHTLECMEKVKVDKTFIKDMLDEDFHVTKSHPKLIEQLECVAKSKSVINENGEFKRDVMYNEIFNNLLPFANKTEN</sequence>